<name>A0ABW4I4U1_9SPHN</name>
<dbReference type="Pfam" id="PF01048">
    <property type="entry name" value="PNP_UDP_1"/>
    <property type="match status" value="1"/>
</dbReference>
<dbReference type="InterPro" id="IPR000845">
    <property type="entry name" value="Nucleoside_phosphorylase_d"/>
</dbReference>
<evidence type="ECO:0000313" key="3">
    <source>
        <dbReference type="Proteomes" id="UP001597115"/>
    </source>
</evidence>
<dbReference type="RefSeq" id="WP_380889450.1">
    <property type="nucleotide sequence ID" value="NZ_JBHUDY010000001.1"/>
</dbReference>
<dbReference type="EMBL" id="JBHUDY010000001">
    <property type="protein sequence ID" value="MFD1612511.1"/>
    <property type="molecule type" value="Genomic_DNA"/>
</dbReference>
<accession>A0ABW4I4U1</accession>
<feature type="domain" description="Nucleoside phosphorylase" evidence="1">
    <location>
        <begin position="122"/>
        <end position="193"/>
    </location>
</feature>
<organism evidence="2 3">
    <name type="scientific">Sphingomonas tabacisoli</name>
    <dbReference type="NCBI Taxonomy" id="2249466"/>
    <lineage>
        <taxon>Bacteria</taxon>
        <taxon>Pseudomonadati</taxon>
        <taxon>Pseudomonadota</taxon>
        <taxon>Alphaproteobacteria</taxon>
        <taxon>Sphingomonadales</taxon>
        <taxon>Sphingomonadaceae</taxon>
        <taxon>Sphingomonas</taxon>
    </lineage>
</organism>
<proteinExistence type="predicted"/>
<dbReference type="InterPro" id="IPR035994">
    <property type="entry name" value="Nucleoside_phosphorylase_sf"/>
</dbReference>
<evidence type="ECO:0000313" key="2">
    <source>
        <dbReference type="EMBL" id="MFD1612511.1"/>
    </source>
</evidence>
<protein>
    <submittedName>
        <fullName evidence="2">Phosphorylase</fullName>
    </submittedName>
</protein>
<dbReference type="SUPFAM" id="SSF53167">
    <property type="entry name" value="Purine and uridine phosphorylases"/>
    <property type="match status" value="1"/>
</dbReference>
<dbReference type="PANTHER" id="PTHR46832">
    <property type="entry name" value="5'-METHYLTHIOADENOSINE/S-ADENOSYLHOMOCYSTEINE NUCLEOSIDASE"/>
    <property type="match status" value="1"/>
</dbReference>
<gene>
    <name evidence="2" type="ORF">ACFSCW_11940</name>
</gene>
<evidence type="ECO:0000259" key="1">
    <source>
        <dbReference type="Pfam" id="PF01048"/>
    </source>
</evidence>
<reference evidence="3" key="1">
    <citation type="journal article" date="2019" name="Int. J. Syst. Evol. Microbiol.">
        <title>The Global Catalogue of Microorganisms (GCM) 10K type strain sequencing project: providing services to taxonomists for standard genome sequencing and annotation.</title>
        <authorList>
            <consortium name="The Broad Institute Genomics Platform"/>
            <consortium name="The Broad Institute Genome Sequencing Center for Infectious Disease"/>
            <person name="Wu L."/>
            <person name="Ma J."/>
        </authorList>
    </citation>
    <scope>NUCLEOTIDE SEQUENCE [LARGE SCALE GENOMIC DNA]</scope>
    <source>
        <strain evidence="3">CGMCC 1.16275</strain>
    </source>
</reference>
<sequence length="266" mass="27732">MILVACGLKREAAIMGRAGVIPVIGGGDAARLERALEFALTRLTQSSIPSEVEGRTDFELDRAAVCASTSLGMDEIGSNQSEHILDDNTRPFPTLILSSGVAGALDSSLKPGDVVIGGDPGVVAKLQAALPEAKVGKVIGIDRIASTVAEKQALFRETGALAVDMESHVAERVARKHGVPFGILRVISDSADETLPPAALVGMRPDGGVAIGKVLVSLLGQPSQLPTLIRTARHADVAFRALRRVYDVLCGGGVGGFDLRELPLDM</sequence>
<dbReference type="Proteomes" id="UP001597115">
    <property type="component" value="Unassembled WGS sequence"/>
</dbReference>
<dbReference type="PANTHER" id="PTHR46832:SF1">
    <property type="entry name" value="5'-METHYLTHIOADENOSINE_S-ADENOSYLHOMOCYSTEINE NUCLEOSIDASE"/>
    <property type="match status" value="1"/>
</dbReference>
<keyword evidence="3" id="KW-1185">Reference proteome</keyword>
<dbReference type="Gene3D" id="3.40.50.1580">
    <property type="entry name" value="Nucleoside phosphorylase domain"/>
    <property type="match status" value="1"/>
</dbReference>
<comment type="caution">
    <text evidence="2">The sequence shown here is derived from an EMBL/GenBank/DDBJ whole genome shotgun (WGS) entry which is preliminary data.</text>
</comment>